<proteinExistence type="predicted"/>
<sequence>MAAVQDRVGAQGRGARRIIVHPGVHKTGSTAIQRHLQRNADLLAGRLIVRTPQEGTPMRPLGRAALAFSLSPSADTETALRVAFEDVLETLPPGDVPAIVSHENLAGAMPGKGGETGLYPALPRIARAILSAAGRNRVEFVCYVREMAEWRPSVWAQVVRTEGYPRGYRAFTQEIAGLPGWGDLQRRLTEAVGADRLIICATADETDRARPGRQLLSHAGLSAAEIDALRPLEGPANERLSSSATEFVRRLNTLEIHPHARRLVSDLVARSQNLFAADAPREGTS</sequence>
<organism evidence="1 2">
    <name type="scientific">Paracoccus stylophorae</name>
    <dbReference type="NCBI Taxonomy" id="659350"/>
    <lineage>
        <taxon>Bacteria</taxon>
        <taxon>Pseudomonadati</taxon>
        <taxon>Pseudomonadota</taxon>
        <taxon>Alphaproteobacteria</taxon>
        <taxon>Rhodobacterales</taxon>
        <taxon>Paracoccaceae</taxon>
        <taxon>Paracoccus</taxon>
    </lineage>
</organism>
<dbReference type="RefSeq" id="WP_272860247.1">
    <property type="nucleotide sequence ID" value="NZ_CP067134.1"/>
</dbReference>
<keyword evidence="2" id="KW-1185">Reference proteome</keyword>
<protein>
    <recommendedName>
        <fullName evidence="3">Sulfotransferase family protein</fullName>
    </recommendedName>
</protein>
<evidence type="ECO:0008006" key="3">
    <source>
        <dbReference type="Google" id="ProtNLM"/>
    </source>
</evidence>
<accession>A0ABY7SZB5</accession>
<evidence type="ECO:0000313" key="2">
    <source>
        <dbReference type="Proteomes" id="UP001218412"/>
    </source>
</evidence>
<evidence type="ECO:0000313" key="1">
    <source>
        <dbReference type="EMBL" id="WCR12145.1"/>
    </source>
</evidence>
<gene>
    <name evidence="1" type="ORF">JHW45_07390</name>
</gene>
<name>A0ABY7SZB5_9RHOB</name>
<dbReference type="EMBL" id="CP067134">
    <property type="protein sequence ID" value="WCR12145.1"/>
    <property type="molecule type" value="Genomic_DNA"/>
</dbReference>
<dbReference type="Proteomes" id="UP001218412">
    <property type="component" value="Chromosome"/>
</dbReference>
<reference evidence="1 2" key="1">
    <citation type="submission" date="2021-01" db="EMBL/GenBank/DDBJ databases">
        <title>Biogeographic distribution of Paracoccus.</title>
        <authorList>
            <person name="Hollensteiner J."/>
            <person name="Leineberger J."/>
            <person name="Brinkhoff T."/>
            <person name="Daniel R."/>
        </authorList>
    </citation>
    <scope>NUCLEOTIDE SEQUENCE [LARGE SCALE GENOMIC DNA]</scope>
    <source>
        <strain evidence="1 2">LMG25392</strain>
    </source>
</reference>